<accession>A0A561DXS5</accession>
<keyword evidence="2" id="KW-1185">Reference proteome</keyword>
<evidence type="ECO:0000313" key="2">
    <source>
        <dbReference type="Proteomes" id="UP000319671"/>
    </source>
</evidence>
<dbReference type="RefSeq" id="WP_186446313.1">
    <property type="nucleotide sequence ID" value="NZ_VIVN01000001.1"/>
</dbReference>
<protein>
    <submittedName>
        <fullName evidence="1">Uncharacterized protein</fullName>
    </submittedName>
</protein>
<comment type="caution">
    <text evidence="1">The sequence shown here is derived from an EMBL/GenBank/DDBJ whole genome shotgun (WGS) entry which is preliminary data.</text>
</comment>
<evidence type="ECO:0000313" key="1">
    <source>
        <dbReference type="EMBL" id="TWE08168.1"/>
    </source>
</evidence>
<dbReference type="Proteomes" id="UP000319671">
    <property type="component" value="Unassembled WGS sequence"/>
</dbReference>
<name>A0A561DXS5_9BACI</name>
<organism evidence="1 2">
    <name type="scientific">Neobacillus bataviensis</name>
    <dbReference type="NCBI Taxonomy" id="220685"/>
    <lineage>
        <taxon>Bacteria</taxon>
        <taxon>Bacillati</taxon>
        <taxon>Bacillota</taxon>
        <taxon>Bacilli</taxon>
        <taxon>Bacillales</taxon>
        <taxon>Bacillaceae</taxon>
        <taxon>Neobacillus</taxon>
    </lineage>
</organism>
<proteinExistence type="predicted"/>
<dbReference type="AlphaFoldDB" id="A0A561DXS5"/>
<sequence length="48" mass="5838">MPHYFGSIGYPMMGFGYHPYGYGFYHHHHHHPFYGGFGFLHPWHFYGY</sequence>
<reference evidence="1 2" key="1">
    <citation type="submission" date="2019-06" db="EMBL/GenBank/DDBJ databases">
        <title>Sorghum-associated microbial communities from plants grown in Nebraska, USA.</title>
        <authorList>
            <person name="Schachtman D."/>
        </authorList>
    </citation>
    <scope>NUCLEOTIDE SEQUENCE [LARGE SCALE GENOMIC DNA]</scope>
    <source>
        <strain evidence="1 2">2482</strain>
    </source>
</reference>
<gene>
    <name evidence="1" type="ORF">FB550_101182</name>
</gene>
<dbReference type="EMBL" id="VIVN01000001">
    <property type="protein sequence ID" value="TWE08168.1"/>
    <property type="molecule type" value="Genomic_DNA"/>
</dbReference>